<accession>A0A9D0YQK4</accession>
<sequence length="224" mass="25703">MPHLEVIPFEINSPQRNMNIDTELTEESFKEGKFSFRWYGWDCLSLSFGYSQKGLYSSYEVDIPKVLRPTGGGILLHGWDISYALATPPGIFKSPLQLYRFVSSIFVETFKELGIEVTFSRNKRGEYRQRELCQLFPTFGEVTYKGKKLVASAVRELKKGNYLIHGSIYVAYNPTLAGKYLKADPFRLKNTVATLLELKIRKKTLMETFVKNLKGKLEIPGKSY</sequence>
<comment type="caution">
    <text evidence="2">The sequence shown here is derived from an EMBL/GenBank/DDBJ whole genome shotgun (WGS) entry which is preliminary data.</text>
</comment>
<dbReference type="Pfam" id="PF21948">
    <property type="entry name" value="LplA-B_cat"/>
    <property type="match status" value="1"/>
</dbReference>
<dbReference type="PANTHER" id="PTHR43679">
    <property type="entry name" value="OCTANOYLTRANSFERASE LIPM-RELATED"/>
    <property type="match status" value="1"/>
</dbReference>
<dbReference type="Proteomes" id="UP000606463">
    <property type="component" value="Unassembled WGS sequence"/>
</dbReference>
<dbReference type="InterPro" id="IPR004143">
    <property type="entry name" value="BPL_LPL_catalytic"/>
</dbReference>
<dbReference type="InterPro" id="IPR045864">
    <property type="entry name" value="aa-tRNA-synth_II/BPL/LPL"/>
</dbReference>
<protein>
    <recommendedName>
        <fullName evidence="1">BPL/LPL catalytic domain-containing protein</fullName>
    </recommendedName>
</protein>
<dbReference type="PROSITE" id="PS51733">
    <property type="entry name" value="BPL_LPL_CATALYTIC"/>
    <property type="match status" value="1"/>
</dbReference>
<feature type="domain" description="BPL/LPL catalytic" evidence="1">
    <location>
        <begin position="30"/>
        <end position="217"/>
    </location>
</feature>
<proteinExistence type="predicted"/>
<name>A0A9D0YQK4_AQUAO</name>
<dbReference type="InterPro" id="IPR050664">
    <property type="entry name" value="Octanoyltrans_LipM/LipL"/>
</dbReference>
<evidence type="ECO:0000259" key="1">
    <source>
        <dbReference type="PROSITE" id="PS51733"/>
    </source>
</evidence>
<dbReference type="Gene3D" id="3.30.930.10">
    <property type="entry name" value="Bira Bifunctional Protein, Domain 2"/>
    <property type="match status" value="1"/>
</dbReference>
<reference evidence="2" key="1">
    <citation type="journal article" date="2020" name="ISME J.">
        <title>Gammaproteobacteria mediating utilization of methyl-, sulfur- and petroleum organic compounds in deep ocean hydrothermal plumes.</title>
        <authorList>
            <person name="Zhou Z."/>
            <person name="Liu Y."/>
            <person name="Pan J."/>
            <person name="Cron B.R."/>
            <person name="Toner B.M."/>
            <person name="Anantharaman K."/>
            <person name="Breier J.A."/>
            <person name="Dick G.J."/>
            <person name="Li M."/>
        </authorList>
    </citation>
    <scope>NUCLEOTIDE SEQUENCE</scope>
    <source>
        <strain evidence="2">SZUA-1501</strain>
    </source>
</reference>
<dbReference type="EMBL" id="DQVE01000057">
    <property type="protein sequence ID" value="HIP98864.1"/>
    <property type="molecule type" value="Genomic_DNA"/>
</dbReference>
<dbReference type="AlphaFoldDB" id="A0A9D0YQK4"/>
<organism evidence="2 3">
    <name type="scientific">Aquifex aeolicus</name>
    <dbReference type="NCBI Taxonomy" id="63363"/>
    <lineage>
        <taxon>Bacteria</taxon>
        <taxon>Pseudomonadati</taxon>
        <taxon>Aquificota</taxon>
        <taxon>Aquificia</taxon>
        <taxon>Aquificales</taxon>
        <taxon>Aquificaceae</taxon>
        <taxon>Aquifex</taxon>
    </lineage>
</organism>
<evidence type="ECO:0000313" key="2">
    <source>
        <dbReference type="EMBL" id="HIP98864.1"/>
    </source>
</evidence>
<gene>
    <name evidence="2" type="ORF">EYH37_05865</name>
</gene>
<dbReference type="PANTHER" id="PTHR43679:SF2">
    <property type="entry name" value="OCTANOYL-[GCVH]:PROTEIN N-OCTANOYLTRANSFERASE"/>
    <property type="match status" value="1"/>
</dbReference>
<dbReference type="SUPFAM" id="SSF55681">
    <property type="entry name" value="Class II aaRS and biotin synthetases"/>
    <property type="match status" value="1"/>
</dbReference>
<evidence type="ECO:0000313" key="3">
    <source>
        <dbReference type="Proteomes" id="UP000606463"/>
    </source>
</evidence>